<keyword evidence="4" id="KW-1185">Reference proteome</keyword>
<reference evidence="3 4" key="1">
    <citation type="submission" date="2018-11" db="EMBL/GenBank/DDBJ databases">
        <title>Genomic Encyclopedia of Type Strains, Phase IV (KMG-IV): sequencing the most valuable type-strain genomes for metagenomic binning, comparative biology and taxonomic classification.</title>
        <authorList>
            <person name="Goeker M."/>
        </authorList>
    </citation>
    <scope>NUCLEOTIDE SEQUENCE [LARGE SCALE GENOMIC DNA]</scope>
    <source>
        <strain evidence="3 4">DSM 100316</strain>
    </source>
</reference>
<dbReference type="CDD" id="cd02869">
    <property type="entry name" value="PseudoU_synth_RluA_like"/>
    <property type="match status" value="1"/>
</dbReference>
<proteinExistence type="inferred from homology"/>
<sequence>MHNSHHADTFEYHHQFSSPSNDPISFLASATELSKQQVKQAMQKGAVWAGTGKKLKQLRRNRQLEAGCGLHLYYNPIVLASEPPTPTLILDKQDYSIWYKPYGMYTQGSKWGDHCTIARWAGKHLDRPSFIVHRLDRATSGLIIVAHAKRTAAALSELFSERKIHKRYLALCQGELTESTTVRAEIDSKNACSHLHPLTTDKQQSLVCIDIETGRKHQIRRHLATIGHPIIGDRLHGQAQPGDPDLQLVAFHLDFICPNTQQTIDITLKPKQLPTSFLRYEVIISTL</sequence>
<dbReference type="Proteomes" id="UP000275394">
    <property type="component" value="Unassembled WGS sequence"/>
</dbReference>
<feature type="domain" description="Pseudouridine synthase RsuA/RluA-like" evidence="2">
    <location>
        <begin position="94"/>
        <end position="224"/>
    </location>
</feature>
<name>A0A3N2DZX7_9GAMM</name>
<dbReference type="GO" id="GO:0003723">
    <property type="term" value="F:RNA binding"/>
    <property type="evidence" value="ECO:0007669"/>
    <property type="project" value="InterPro"/>
</dbReference>
<accession>A0A3N2DZX7</accession>
<dbReference type="InterPro" id="IPR006145">
    <property type="entry name" value="PsdUridine_synth_RsuA/RluA"/>
</dbReference>
<dbReference type="PROSITE" id="PS01129">
    <property type="entry name" value="PSI_RLU"/>
    <property type="match status" value="1"/>
</dbReference>
<comment type="similarity">
    <text evidence="1">Belongs to the pseudouridine synthase RluA family.</text>
</comment>
<dbReference type="InterPro" id="IPR020103">
    <property type="entry name" value="PsdUridine_synth_cat_dom_sf"/>
</dbReference>
<dbReference type="PANTHER" id="PTHR21600:SF87">
    <property type="entry name" value="RNA PSEUDOURIDYLATE SYNTHASE DOMAIN-CONTAINING PROTEIN 1"/>
    <property type="match status" value="1"/>
</dbReference>
<evidence type="ECO:0000313" key="4">
    <source>
        <dbReference type="Proteomes" id="UP000275394"/>
    </source>
</evidence>
<dbReference type="EMBL" id="RKHR01000003">
    <property type="protein sequence ID" value="ROS04875.1"/>
    <property type="molecule type" value="Genomic_DNA"/>
</dbReference>
<dbReference type="SUPFAM" id="SSF55120">
    <property type="entry name" value="Pseudouridine synthase"/>
    <property type="match status" value="1"/>
</dbReference>
<dbReference type="AlphaFoldDB" id="A0A3N2DZX7"/>
<dbReference type="InterPro" id="IPR006224">
    <property type="entry name" value="PsdUridine_synth_RluA-like_CS"/>
</dbReference>
<dbReference type="Pfam" id="PF00849">
    <property type="entry name" value="PseudoU_synth_2"/>
    <property type="match status" value="1"/>
</dbReference>
<evidence type="ECO:0000256" key="1">
    <source>
        <dbReference type="ARBA" id="ARBA00010876"/>
    </source>
</evidence>
<dbReference type="RefSeq" id="WP_211333526.1">
    <property type="nucleotide sequence ID" value="NZ_RKHR01000003.1"/>
</dbReference>
<dbReference type="GO" id="GO:0009982">
    <property type="term" value="F:pseudouridine synthase activity"/>
    <property type="evidence" value="ECO:0007669"/>
    <property type="project" value="InterPro"/>
</dbReference>
<evidence type="ECO:0000313" key="3">
    <source>
        <dbReference type="EMBL" id="ROS04875.1"/>
    </source>
</evidence>
<dbReference type="InterPro" id="IPR050188">
    <property type="entry name" value="RluA_PseudoU_synthase"/>
</dbReference>
<dbReference type="PANTHER" id="PTHR21600">
    <property type="entry name" value="MITOCHONDRIAL RNA PSEUDOURIDINE SYNTHASE"/>
    <property type="match status" value="1"/>
</dbReference>
<comment type="caution">
    <text evidence="3">The sequence shown here is derived from an EMBL/GenBank/DDBJ whole genome shotgun (WGS) entry which is preliminary data.</text>
</comment>
<protein>
    <submittedName>
        <fullName evidence="3">tRNA pseudouridine32 synthase/23S rRNA pseudouridine746 synthase</fullName>
    </submittedName>
</protein>
<dbReference type="Gene3D" id="3.30.2350.10">
    <property type="entry name" value="Pseudouridine synthase"/>
    <property type="match status" value="1"/>
</dbReference>
<dbReference type="GO" id="GO:0140098">
    <property type="term" value="F:catalytic activity, acting on RNA"/>
    <property type="evidence" value="ECO:0007669"/>
    <property type="project" value="UniProtKB-ARBA"/>
</dbReference>
<gene>
    <name evidence="3" type="ORF">EDC56_0391</name>
</gene>
<organism evidence="3 4">
    <name type="scientific">Sinobacterium caligoides</name>
    <dbReference type="NCBI Taxonomy" id="933926"/>
    <lineage>
        <taxon>Bacteria</taxon>
        <taxon>Pseudomonadati</taxon>
        <taxon>Pseudomonadota</taxon>
        <taxon>Gammaproteobacteria</taxon>
        <taxon>Cellvibrionales</taxon>
        <taxon>Spongiibacteraceae</taxon>
        <taxon>Sinobacterium</taxon>
    </lineage>
</organism>
<dbReference type="GO" id="GO:0000455">
    <property type="term" value="P:enzyme-directed rRNA pseudouridine synthesis"/>
    <property type="evidence" value="ECO:0007669"/>
    <property type="project" value="TreeGrafter"/>
</dbReference>
<evidence type="ECO:0000259" key="2">
    <source>
        <dbReference type="Pfam" id="PF00849"/>
    </source>
</evidence>